<dbReference type="PANTHER" id="PTHR19957:SF124">
    <property type="entry name" value="SYNTAXIN-8"/>
    <property type="match status" value="1"/>
</dbReference>
<evidence type="ECO:0000256" key="2">
    <source>
        <dbReference type="ARBA" id="ARBA00022448"/>
    </source>
</evidence>
<evidence type="ECO:0000313" key="8">
    <source>
        <dbReference type="Proteomes" id="UP001286313"/>
    </source>
</evidence>
<dbReference type="SMART" id="SM00397">
    <property type="entry name" value="t_SNARE"/>
    <property type="match status" value="1"/>
</dbReference>
<sequence length="241" mass="27874">MSFFGSVTEDRWLVDYGATEGAVREVRETVQQRRQAGVRTVQHALLSNKLRTSIQQTKQRVEDLFQRLEGWELRDLTRPEHERRTRLCEKLLSALTRAEMDFNERRYQPQGATEERLGGWRSADLEAGGGGGNHYDDDDTALLTNDQLRQQQQTMIREQDSGLESLSRIVSSQKHIARAINTEVEEHNVLIDDINNRTDNTRNRLEDETGNITTVNRKARTWPYWLVIFALLVAIVIVALW</sequence>
<dbReference type="Pfam" id="PF05739">
    <property type="entry name" value="SNARE"/>
    <property type="match status" value="1"/>
</dbReference>
<proteinExistence type="predicted"/>
<dbReference type="InterPro" id="IPR000727">
    <property type="entry name" value="T_SNARE_dom"/>
</dbReference>
<keyword evidence="5" id="KW-1133">Transmembrane helix</keyword>
<gene>
    <name evidence="7" type="ORF">Pcinc_030879</name>
</gene>
<dbReference type="GO" id="GO:0005484">
    <property type="term" value="F:SNAP receptor activity"/>
    <property type="evidence" value="ECO:0007669"/>
    <property type="project" value="TreeGrafter"/>
</dbReference>
<dbReference type="Proteomes" id="UP001286313">
    <property type="component" value="Unassembled WGS sequence"/>
</dbReference>
<dbReference type="PROSITE" id="PS50192">
    <property type="entry name" value="T_SNARE"/>
    <property type="match status" value="1"/>
</dbReference>
<feature type="domain" description="T-SNARE coiled-coil homology" evidence="6">
    <location>
        <begin position="153"/>
        <end position="215"/>
    </location>
</feature>
<evidence type="ECO:0000256" key="3">
    <source>
        <dbReference type="ARBA" id="ARBA00023054"/>
    </source>
</evidence>
<comment type="subcellular location">
    <subcellularLocation>
        <location evidence="1">Membrane</location>
    </subcellularLocation>
</comment>
<keyword evidence="5" id="KW-0812">Transmembrane</keyword>
<dbReference type="InterPro" id="IPR045242">
    <property type="entry name" value="Syntaxin"/>
</dbReference>
<name>A0AAE1EXU1_PETCI</name>
<dbReference type="GO" id="GO:0000149">
    <property type="term" value="F:SNARE binding"/>
    <property type="evidence" value="ECO:0007669"/>
    <property type="project" value="TreeGrafter"/>
</dbReference>
<organism evidence="7 8">
    <name type="scientific">Petrolisthes cinctipes</name>
    <name type="common">Flat porcelain crab</name>
    <dbReference type="NCBI Taxonomy" id="88211"/>
    <lineage>
        <taxon>Eukaryota</taxon>
        <taxon>Metazoa</taxon>
        <taxon>Ecdysozoa</taxon>
        <taxon>Arthropoda</taxon>
        <taxon>Crustacea</taxon>
        <taxon>Multicrustacea</taxon>
        <taxon>Malacostraca</taxon>
        <taxon>Eumalacostraca</taxon>
        <taxon>Eucarida</taxon>
        <taxon>Decapoda</taxon>
        <taxon>Pleocyemata</taxon>
        <taxon>Anomura</taxon>
        <taxon>Galatheoidea</taxon>
        <taxon>Porcellanidae</taxon>
        <taxon>Petrolisthes</taxon>
    </lineage>
</organism>
<keyword evidence="2" id="KW-0813">Transport</keyword>
<dbReference type="GO" id="GO:0048278">
    <property type="term" value="P:vesicle docking"/>
    <property type="evidence" value="ECO:0007669"/>
    <property type="project" value="TreeGrafter"/>
</dbReference>
<keyword evidence="8" id="KW-1185">Reference proteome</keyword>
<keyword evidence="3" id="KW-0175">Coiled coil</keyword>
<evidence type="ECO:0000259" key="6">
    <source>
        <dbReference type="PROSITE" id="PS50192"/>
    </source>
</evidence>
<dbReference type="InterPro" id="IPR041875">
    <property type="entry name" value="Syntaxin-8_SNARE"/>
</dbReference>
<evidence type="ECO:0000256" key="1">
    <source>
        <dbReference type="ARBA" id="ARBA00004370"/>
    </source>
</evidence>
<dbReference type="CDD" id="cd15852">
    <property type="entry name" value="SNARE_Syntaxin8"/>
    <property type="match status" value="1"/>
</dbReference>
<keyword evidence="4 5" id="KW-0472">Membrane</keyword>
<feature type="transmembrane region" description="Helical" evidence="5">
    <location>
        <begin position="222"/>
        <end position="240"/>
    </location>
</feature>
<reference evidence="7" key="1">
    <citation type="submission" date="2023-10" db="EMBL/GenBank/DDBJ databases">
        <title>Genome assemblies of two species of porcelain crab, Petrolisthes cinctipes and Petrolisthes manimaculis (Anomura: Porcellanidae).</title>
        <authorList>
            <person name="Angst P."/>
        </authorList>
    </citation>
    <scope>NUCLEOTIDE SEQUENCE</scope>
    <source>
        <strain evidence="7">PB745_01</strain>
        <tissue evidence="7">Gill</tissue>
    </source>
</reference>
<evidence type="ECO:0000256" key="4">
    <source>
        <dbReference type="ARBA" id="ARBA00023136"/>
    </source>
</evidence>
<dbReference type="GO" id="GO:0012505">
    <property type="term" value="C:endomembrane system"/>
    <property type="evidence" value="ECO:0007669"/>
    <property type="project" value="TreeGrafter"/>
</dbReference>
<evidence type="ECO:0000313" key="7">
    <source>
        <dbReference type="EMBL" id="KAK3863342.1"/>
    </source>
</evidence>
<protein>
    <recommendedName>
        <fullName evidence="6">t-SNARE coiled-coil homology domain-containing protein</fullName>
    </recommendedName>
</protein>
<dbReference type="AlphaFoldDB" id="A0AAE1EXU1"/>
<dbReference type="SUPFAM" id="SSF58038">
    <property type="entry name" value="SNARE fusion complex"/>
    <property type="match status" value="1"/>
</dbReference>
<comment type="caution">
    <text evidence="7">The sequence shown here is derived from an EMBL/GenBank/DDBJ whole genome shotgun (WGS) entry which is preliminary data.</text>
</comment>
<dbReference type="EMBL" id="JAWQEG010004035">
    <property type="protein sequence ID" value="KAK3863342.1"/>
    <property type="molecule type" value="Genomic_DNA"/>
</dbReference>
<accession>A0AAE1EXU1</accession>
<dbReference type="Gene3D" id="1.20.5.110">
    <property type="match status" value="1"/>
</dbReference>
<dbReference type="PANTHER" id="PTHR19957">
    <property type="entry name" value="SYNTAXIN"/>
    <property type="match status" value="1"/>
</dbReference>
<evidence type="ECO:0000256" key="5">
    <source>
        <dbReference type="SAM" id="Phobius"/>
    </source>
</evidence>
<dbReference type="GO" id="GO:0006886">
    <property type="term" value="P:intracellular protein transport"/>
    <property type="evidence" value="ECO:0007669"/>
    <property type="project" value="TreeGrafter"/>
</dbReference>
<dbReference type="GO" id="GO:0031201">
    <property type="term" value="C:SNARE complex"/>
    <property type="evidence" value="ECO:0007669"/>
    <property type="project" value="TreeGrafter"/>
</dbReference>
<dbReference type="GO" id="GO:0006906">
    <property type="term" value="P:vesicle fusion"/>
    <property type="evidence" value="ECO:0007669"/>
    <property type="project" value="TreeGrafter"/>
</dbReference>